<dbReference type="Proteomes" id="UP000515292">
    <property type="component" value="Chromosome"/>
</dbReference>
<evidence type="ECO:0000259" key="1">
    <source>
        <dbReference type="Pfam" id="PF04273"/>
    </source>
</evidence>
<dbReference type="Pfam" id="PF04273">
    <property type="entry name" value="BLH_phosphatase"/>
    <property type="match status" value="1"/>
</dbReference>
<reference evidence="2 3" key="1">
    <citation type="submission" date="2020-07" db="EMBL/GenBank/DDBJ databases">
        <title>Complete genome sequence for Sandaracinobacter sp. M6.</title>
        <authorList>
            <person name="Tang Y."/>
            <person name="Liu Q."/>
            <person name="Guo Z."/>
            <person name="Lei P."/>
            <person name="Huang B."/>
        </authorList>
    </citation>
    <scope>NUCLEOTIDE SEQUENCE [LARGE SCALE GENOMIC DNA]</scope>
    <source>
        <strain evidence="2 3">M6</strain>
    </source>
</reference>
<proteinExistence type="predicted"/>
<dbReference type="GO" id="GO:0016787">
    <property type="term" value="F:hydrolase activity"/>
    <property type="evidence" value="ECO:0007669"/>
    <property type="project" value="InterPro"/>
</dbReference>
<dbReference type="InterPro" id="IPR005939">
    <property type="entry name" value="BLH_phosphatase-like"/>
</dbReference>
<dbReference type="NCBIfam" id="TIGR01244">
    <property type="entry name" value="TIGR01244 family sulfur transferase"/>
    <property type="match status" value="1"/>
</dbReference>
<dbReference type="EMBL" id="CP059851">
    <property type="protein sequence ID" value="QMW22932.1"/>
    <property type="molecule type" value="Genomic_DNA"/>
</dbReference>
<feature type="domain" description="Beta-lactamase hydrolase-like protein phosphatase-like" evidence="1">
    <location>
        <begin position="5"/>
        <end position="108"/>
    </location>
</feature>
<dbReference type="RefSeq" id="WP_182296288.1">
    <property type="nucleotide sequence ID" value="NZ_CP059851.1"/>
</dbReference>
<evidence type="ECO:0000313" key="3">
    <source>
        <dbReference type="Proteomes" id="UP000515292"/>
    </source>
</evidence>
<name>A0A7G5IHU0_9SPHN</name>
<gene>
    <name evidence="2" type="ORF">H3309_16840</name>
</gene>
<evidence type="ECO:0000313" key="2">
    <source>
        <dbReference type="EMBL" id="QMW22932.1"/>
    </source>
</evidence>
<protein>
    <submittedName>
        <fullName evidence="2">TIGR01244 family phosphatase</fullName>
    </submittedName>
</protein>
<dbReference type="InterPro" id="IPR029021">
    <property type="entry name" value="Prot-tyrosine_phosphatase-like"/>
</dbReference>
<dbReference type="KEGG" id="sand:H3309_16840"/>
<dbReference type="SUPFAM" id="SSF52799">
    <property type="entry name" value="(Phosphotyrosine protein) phosphatases II"/>
    <property type="match status" value="1"/>
</dbReference>
<dbReference type="Gene3D" id="3.90.190.10">
    <property type="entry name" value="Protein tyrosine phosphatase superfamily"/>
    <property type="match status" value="1"/>
</dbReference>
<dbReference type="AlphaFoldDB" id="A0A7G5IHU0"/>
<keyword evidence="3" id="KW-1185">Reference proteome</keyword>
<organism evidence="2 3">
    <name type="scientific">Sandaracinobacteroides saxicola</name>
    <dbReference type="NCBI Taxonomy" id="2759707"/>
    <lineage>
        <taxon>Bacteria</taxon>
        <taxon>Pseudomonadati</taxon>
        <taxon>Pseudomonadota</taxon>
        <taxon>Alphaproteobacteria</taxon>
        <taxon>Sphingomonadales</taxon>
        <taxon>Sphingosinicellaceae</taxon>
        <taxon>Sandaracinobacteroides</taxon>
    </lineage>
</organism>
<sequence length="140" mass="14181">MFIPLTPTVAVAGQIAPDDVAAAAARGITRIINNRPDGEQPGQPSGAAIAAAAAAAGLGYTAIPVDHSGFSREQVDAMIAALASGEPTLAFCRSGTRSTLLWALARAAQGDDPAALAETAAAAGYDLRPIMPLLHQLQPR</sequence>
<accession>A0A7G5IHU0</accession>